<dbReference type="RefSeq" id="WP_050727040.1">
    <property type="nucleotide sequence ID" value="NZ_CP012332.1"/>
</dbReference>
<evidence type="ECO:0000313" key="3">
    <source>
        <dbReference type="EMBL" id="AKU92951.1"/>
    </source>
</evidence>
<dbReference type="InterPro" id="IPR013783">
    <property type="entry name" value="Ig-like_fold"/>
</dbReference>
<dbReference type="STRING" id="1391653.AKJ08_3338"/>
<dbReference type="InterPro" id="IPR035986">
    <property type="entry name" value="PKD_dom_sf"/>
</dbReference>
<gene>
    <name evidence="3" type="ORF">AKJ08_3338</name>
</gene>
<protein>
    <submittedName>
        <fullName evidence="3">PKD domain protein</fullName>
    </submittedName>
</protein>
<evidence type="ECO:0000259" key="2">
    <source>
        <dbReference type="SMART" id="SM00089"/>
    </source>
</evidence>
<dbReference type="Gene3D" id="2.60.40.10">
    <property type="entry name" value="Immunoglobulins"/>
    <property type="match status" value="2"/>
</dbReference>
<evidence type="ECO:0000313" key="4">
    <source>
        <dbReference type="Proteomes" id="UP000055590"/>
    </source>
</evidence>
<accession>A0A0K1PHS3</accession>
<dbReference type="Pfam" id="PF18911">
    <property type="entry name" value="PKD_4"/>
    <property type="match status" value="1"/>
</dbReference>
<dbReference type="InterPro" id="IPR000601">
    <property type="entry name" value="PKD_dom"/>
</dbReference>
<proteinExistence type="predicted"/>
<feature type="signal peptide" evidence="1">
    <location>
        <begin position="1"/>
        <end position="27"/>
    </location>
</feature>
<dbReference type="KEGG" id="vin:AKJ08_3338"/>
<feature type="domain" description="PKD/Chitinase" evidence="2">
    <location>
        <begin position="37"/>
        <end position="124"/>
    </location>
</feature>
<dbReference type="AlphaFoldDB" id="A0A0K1PHS3"/>
<dbReference type="Pfam" id="PF22352">
    <property type="entry name" value="K319L-like_PKD"/>
    <property type="match status" value="1"/>
</dbReference>
<keyword evidence="1" id="KW-0732">Signal</keyword>
<evidence type="ECO:0000256" key="1">
    <source>
        <dbReference type="SAM" id="SignalP"/>
    </source>
</evidence>
<name>A0A0K1PHS3_9BACT</name>
<dbReference type="SUPFAM" id="SSF49299">
    <property type="entry name" value="PKD domain"/>
    <property type="match status" value="1"/>
</dbReference>
<sequence>MANSFHSTRIWLTGLLLVLTACGGSHKAEEVEPEAPVARILGPSTGQSGQRVELDGTGSTGEGSLVYTWEFDGPAGSDAALWTSDSDIAWLIPDVAGRYEVRLTIRDAMGATDTAVHPISVVAIPVARPGLDRLVEVGSEVVLDGSESRDPAGAPLSFRWEFVSRPEESAATLIGSREERARFTADVVGTWVVGLMVDNGTEPSETALVSIIAHDP</sequence>
<dbReference type="OrthoDB" id="5388941at2"/>
<dbReference type="EMBL" id="CP012332">
    <property type="protein sequence ID" value="AKU92951.1"/>
    <property type="molecule type" value="Genomic_DNA"/>
</dbReference>
<keyword evidence="4" id="KW-1185">Reference proteome</keyword>
<dbReference type="SMART" id="SM00089">
    <property type="entry name" value="PKD"/>
    <property type="match status" value="1"/>
</dbReference>
<dbReference type="InterPro" id="IPR022409">
    <property type="entry name" value="PKD/Chitinase_dom"/>
</dbReference>
<dbReference type="Proteomes" id="UP000055590">
    <property type="component" value="Chromosome"/>
</dbReference>
<dbReference type="CDD" id="cd00146">
    <property type="entry name" value="PKD"/>
    <property type="match status" value="1"/>
</dbReference>
<organism evidence="3 4">
    <name type="scientific">Vulgatibacter incomptus</name>
    <dbReference type="NCBI Taxonomy" id="1391653"/>
    <lineage>
        <taxon>Bacteria</taxon>
        <taxon>Pseudomonadati</taxon>
        <taxon>Myxococcota</taxon>
        <taxon>Myxococcia</taxon>
        <taxon>Myxococcales</taxon>
        <taxon>Cystobacterineae</taxon>
        <taxon>Vulgatibacteraceae</taxon>
        <taxon>Vulgatibacter</taxon>
    </lineage>
</organism>
<reference evidence="3 4" key="1">
    <citation type="submission" date="2015-08" db="EMBL/GenBank/DDBJ databases">
        <authorList>
            <person name="Babu N.S."/>
            <person name="Beckwith C.J."/>
            <person name="Beseler K.G."/>
            <person name="Brison A."/>
            <person name="Carone J.V."/>
            <person name="Caskin T.P."/>
            <person name="Diamond M."/>
            <person name="Durham M.E."/>
            <person name="Foxe J.M."/>
            <person name="Go M."/>
            <person name="Henderson B.A."/>
            <person name="Jones I.B."/>
            <person name="McGettigan J.A."/>
            <person name="Micheletti S.J."/>
            <person name="Nasrallah M.E."/>
            <person name="Ortiz D."/>
            <person name="Piller C.R."/>
            <person name="Privatt S.R."/>
            <person name="Schneider S.L."/>
            <person name="Sharp S."/>
            <person name="Smith T.C."/>
            <person name="Stanton J.D."/>
            <person name="Ullery H.E."/>
            <person name="Wilson R.J."/>
            <person name="Serrano M.G."/>
            <person name="Buck G."/>
            <person name="Lee V."/>
            <person name="Wang Y."/>
            <person name="Carvalho R."/>
            <person name="Voegtly L."/>
            <person name="Shi R."/>
            <person name="Duckworth R."/>
            <person name="Johnson A."/>
            <person name="Loviza R."/>
            <person name="Walstead R."/>
            <person name="Shah Z."/>
            <person name="Kiflezghi M."/>
            <person name="Wade K."/>
            <person name="Ball S.L."/>
            <person name="Bradley K.W."/>
            <person name="Asai D.J."/>
            <person name="Bowman C.A."/>
            <person name="Russell D.A."/>
            <person name="Pope W.H."/>
            <person name="Jacobs-Sera D."/>
            <person name="Hendrix R.W."/>
            <person name="Hatfull G.F."/>
        </authorList>
    </citation>
    <scope>NUCLEOTIDE SEQUENCE [LARGE SCALE GENOMIC DNA]</scope>
    <source>
        <strain evidence="3 4">DSM 27710</strain>
    </source>
</reference>
<feature type="chain" id="PRO_5005465789" evidence="1">
    <location>
        <begin position="28"/>
        <end position="216"/>
    </location>
</feature>